<evidence type="ECO:0000313" key="7">
    <source>
        <dbReference type="Proteomes" id="UP000612349"/>
    </source>
</evidence>
<dbReference type="Gene3D" id="1.10.10.10">
    <property type="entry name" value="Winged helix-like DNA-binding domain superfamily/Winged helix DNA-binding domain"/>
    <property type="match status" value="1"/>
</dbReference>
<keyword evidence="4" id="KW-0804">Transcription</keyword>
<dbReference type="RefSeq" id="WP_172808227.1">
    <property type="nucleotide sequence ID" value="NZ_BMIP01000005.1"/>
</dbReference>
<dbReference type="GO" id="GO:0003700">
    <property type="term" value="F:DNA-binding transcription factor activity"/>
    <property type="evidence" value="ECO:0007669"/>
    <property type="project" value="InterPro"/>
</dbReference>
<dbReference type="Gene3D" id="3.40.190.10">
    <property type="entry name" value="Periplasmic binding protein-like II"/>
    <property type="match status" value="2"/>
</dbReference>
<protein>
    <submittedName>
        <fullName evidence="6">LysR family transcriptional regulator</fullName>
    </submittedName>
</protein>
<dbReference type="PROSITE" id="PS50931">
    <property type="entry name" value="HTH_LYSR"/>
    <property type="match status" value="1"/>
</dbReference>
<dbReference type="InterPro" id="IPR005119">
    <property type="entry name" value="LysR_subst-bd"/>
</dbReference>
<organism evidence="6 7">
    <name type="scientific">Croceicoccus mobilis</name>
    <dbReference type="NCBI Taxonomy" id="1703339"/>
    <lineage>
        <taxon>Bacteria</taxon>
        <taxon>Pseudomonadati</taxon>
        <taxon>Pseudomonadota</taxon>
        <taxon>Alphaproteobacteria</taxon>
        <taxon>Sphingomonadales</taxon>
        <taxon>Erythrobacteraceae</taxon>
        <taxon>Croceicoccus</taxon>
    </lineage>
</organism>
<proteinExistence type="inferred from homology"/>
<reference evidence="6" key="2">
    <citation type="submission" date="2020-09" db="EMBL/GenBank/DDBJ databases">
        <authorList>
            <person name="Sun Q."/>
            <person name="Zhou Y."/>
        </authorList>
    </citation>
    <scope>NUCLEOTIDE SEQUENCE</scope>
    <source>
        <strain evidence="6">CGMCC 1.15360</strain>
    </source>
</reference>
<keyword evidence="7" id="KW-1185">Reference proteome</keyword>
<keyword evidence="2" id="KW-0805">Transcription regulation</keyword>
<dbReference type="InterPro" id="IPR036388">
    <property type="entry name" value="WH-like_DNA-bd_sf"/>
</dbReference>
<comment type="similarity">
    <text evidence="1">Belongs to the LysR transcriptional regulatory family.</text>
</comment>
<evidence type="ECO:0000256" key="1">
    <source>
        <dbReference type="ARBA" id="ARBA00009437"/>
    </source>
</evidence>
<dbReference type="Pfam" id="PF00126">
    <property type="entry name" value="HTH_1"/>
    <property type="match status" value="1"/>
</dbReference>
<gene>
    <name evidence="6" type="ORF">GCM10010990_23920</name>
</gene>
<dbReference type="PANTHER" id="PTHR30537">
    <property type="entry name" value="HTH-TYPE TRANSCRIPTIONAL REGULATOR"/>
    <property type="match status" value="1"/>
</dbReference>
<dbReference type="SUPFAM" id="SSF53850">
    <property type="entry name" value="Periplasmic binding protein-like II"/>
    <property type="match status" value="1"/>
</dbReference>
<evidence type="ECO:0000313" key="6">
    <source>
        <dbReference type="EMBL" id="GGD73504.1"/>
    </source>
</evidence>
<dbReference type="InterPro" id="IPR000847">
    <property type="entry name" value="LysR_HTH_N"/>
</dbReference>
<dbReference type="AlphaFoldDB" id="A0A917DVU5"/>
<dbReference type="SUPFAM" id="SSF46785">
    <property type="entry name" value="Winged helix' DNA-binding domain"/>
    <property type="match status" value="1"/>
</dbReference>
<comment type="caution">
    <text evidence="6">The sequence shown here is derived from an EMBL/GenBank/DDBJ whole genome shotgun (WGS) entry which is preliminary data.</text>
</comment>
<keyword evidence="3" id="KW-0238">DNA-binding</keyword>
<evidence type="ECO:0000256" key="2">
    <source>
        <dbReference type="ARBA" id="ARBA00023015"/>
    </source>
</evidence>
<dbReference type="GO" id="GO:0006351">
    <property type="term" value="P:DNA-templated transcription"/>
    <property type="evidence" value="ECO:0007669"/>
    <property type="project" value="TreeGrafter"/>
</dbReference>
<reference evidence="6" key="1">
    <citation type="journal article" date="2014" name="Int. J. Syst. Evol. Microbiol.">
        <title>Complete genome sequence of Corynebacterium casei LMG S-19264T (=DSM 44701T), isolated from a smear-ripened cheese.</title>
        <authorList>
            <consortium name="US DOE Joint Genome Institute (JGI-PGF)"/>
            <person name="Walter F."/>
            <person name="Albersmeier A."/>
            <person name="Kalinowski J."/>
            <person name="Ruckert C."/>
        </authorList>
    </citation>
    <scope>NUCLEOTIDE SEQUENCE</scope>
    <source>
        <strain evidence="6">CGMCC 1.15360</strain>
    </source>
</reference>
<dbReference type="Pfam" id="PF03466">
    <property type="entry name" value="LysR_substrate"/>
    <property type="match status" value="1"/>
</dbReference>
<evidence type="ECO:0000256" key="3">
    <source>
        <dbReference type="ARBA" id="ARBA00023125"/>
    </source>
</evidence>
<feature type="domain" description="HTH lysR-type" evidence="5">
    <location>
        <begin position="8"/>
        <end position="65"/>
    </location>
</feature>
<evidence type="ECO:0000259" key="5">
    <source>
        <dbReference type="PROSITE" id="PS50931"/>
    </source>
</evidence>
<dbReference type="GO" id="GO:0043565">
    <property type="term" value="F:sequence-specific DNA binding"/>
    <property type="evidence" value="ECO:0007669"/>
    <property type="project" value="TreeGrafter"/>
</dbReference>
<dbReference type="InterPro" id="IPR036390">
    <property type="entry name" value="WH_DNA-bd_sf"/>
</dbReference>
<dbReference type="Proteomes" id="UP000612349">
    <property type="component" value="Unassembled WGS sequence"/>
</dbReference>
<dbReference type="InterPro" id="IPR058163">
    <property type="entry name" value="LysR-type_TF_proteobact-type"/>
</dbReference>
<dbReference type="PANTHER" id="PTHR30537:SF79">
    <property type="entry name" value="TRANSCRIPTIONAL REGULATOR-RELATED"/>
    <property type="match status" value="1"/>
</dbReference>
<name>A0A917DVU5_9SPHN</name>
<evidence type="ECO:0000256" key="4">
    <source>
        <dbReference type="ARBA" id="ARBA00023163"/>
    </source>
</evidence>
<dbReference type="EMBL" id="BMIP01000005">
    <property type="protein sequence ID" value="GGD73504.1"/>
    <property type="molecule type" value="Genomic_DNA"/>
</dbReference>
<sequence>MIDKRFLPPVAALRAFEAVGRLGGIRKAAEELGVDHAVVSRHVKSLESLMETPLMIRDGQASRLTEEGAEYHDKISVALNLIVNATAGVLGPEGERELRVWCSPGFALLWLSDHIGEFISANPDLDVEFRPADNLADFRSREVDCDIRYLRDWQTTSLPKILHRADFSRPAVFPVASPEFIATMPPIRDAGDMLGLPLLHEESNDEWRHWLEAQGVSVSAPIPGARLWQAHLTLSAARKGHGIALANRFIIGDALSSGELVEIKPASGEFEAVSFGAYTFLAREEEWGADHIRRFRRWLQDVSL</sequence>
<accession>A0A917DVU5</accession>